<dbReference type="PANTHER" id="PTHR10744">
    <property type="entry name" value="40S RIBOSOMAL PROTEIN S11 FAMILY MEMBER"/>
    <property type="match status" value="1"/>
</dbReference>
<dbReference type="AlphaFoldDB" id="A0A133V3N1"/>
<comment type="caution">
    <text evidence="7">The sequence shown here is derived from an EMBL/GenBank/DDBJ whole genome shotgun (WGS) entry which is preliminary data.</text>
</comment>
<dbReference type="GO" id="GO:0003735">
    <property type="term" value="F:structural constituent of ribosome"/>
    <property type="evidence" value="ECO:0007669"/>
    <property type="project" value="UniProtKB-UniRule"/>
</dbReference>
<gene>
    <name evidence="6" type="primary">rps17</name>
    <name evidence="7" type="ORF">AKJ41_02925</name>
</gene>
<keyword evidence="2 6" id="KW-0699">rRNA-binding</keyword>
<reference evidence="7 8" key="1">
    <citation type="journal article" date="2016" name="Sci. Rep.">
        <title>Metabolic traits of an uncultured archaeal lineage -MSBL1- from brine pools of the Red Sea.</title>
        <authorList>
            <person name="Mwirichia R."/>
            <person name="Alam I."/>
            <person name="Rashid M."/>
            <person name="Vinu M."/>
            <person name="Ba-Alawi W."/>
            <person name="Anthony Kamau A."/>
            <person name="Kamanda Ngugi D."/>
            <person name="Goker M."/>
            <person name="Klenk H.P."/>
            <person name="Bajic V."/>
            <person name="Stingl U."/>
        </authorList>
    </citation>
    <scope>NUCLEOTIDE SEQUENCE [LARGE SCALE GENOMIC DNA]</scope>
    <source>
        <strain evidence="7">SCGC-AAA259O05</strain>
    </source>
</reference>
<dbReference type="HAMAP" id="MF_01345_A">
    <property type="entry name" value="Ribosomal_uS17_A"/>
    <property type="match status" value="1"/>
</dbReference>
<dbReference type="InterPro" id="IPR000266">
    <property type="entry name" value="Ribosomal_uS17"/>
</dbReference>
<accession>A0A133V3N1</accession>
<evidence type="ECO:0000256" key="5">
    <source>
        <dbReference type="ARBA" id="ARBA00023274"/>
    </source>
</evidence>
<dbReference type="NCBIfam" id="TIGR03630">
    <property type="entry name" value="uS17_arch"/>
    <property type="match status" value="1"/>
</dbReference>
<keyword evidence="4 6" id="KW-0689">Ribosomal protein</keyword>
<dbReference type="CDD" id="cd00364">
    <property type="entry name" value="Ribosomal_uS17"/>
    <property type="match status" value="1"/>
</dbReference>
<proteinExistence type="inferred from homology"/>
<dbReference type="GO" id="GO:0006412">
    <property type="term" value="P:translation"/>
    <property type="evidence" value="ECO:0007669"/>
    <property type="project" value="UniProtKB-UniRule"/>
</dbReference>
<dbReference type="PATRIC" id="fig|1698271.3.peg.770"/>
<evidence type="ECO:0000256" key="2">
    <source>
        <dbReference type="ARBA" id="ARBA00022730"/>
    </source>
</evidence>
<keyword evidence="3 6" id="KW-0694">RNA-binding</keyword>
<evidence type="ECO:0000256" key="4">
    <source>
        <dbReference type="ARBA" id="ARBA00022980"/>
    </source>
</evidence>
<comment type="subunit">
    <text evidence="6">Part of the 30S ribosomal subunit.</text>
</comment>
<dbReference type="SUPFAM" id="SSF50249">
    <property type="entry name" value="Nucleic acid-binding proteins"/>
    <property type="match status" value="1"/>
</dbReference>
<organism evidence="7 8">
    <name type="scientific">candidate division MSBL1 archaeon SCGC-AAA259O05</name>
    <dbReference type="NCBI Taxonomy" id="1698271"/>
    <lineage>
        <taxon>Archaea</taxon>
        <taxon>Methanobacteriati</taxon>
        <taxon>Methanobacteriota</taxon>
        <taxon>candidate division MSBL1</taxon>
    </lineage>
</organism>
<dbReference type="InterPro" id="IPR019978">
    <property type="entry name" value="Ribosomal_uS17_archaeal"/>
</dbReference>
<evidence type="ECO:0000313" key="7">
    <source>
        <dbReference type="EMBL" id="KXB01045.1"/>
    </source>
</evidence>
<dbReference type="InterPro" id="IPR028333">
    <property type="entry name" value="Ribosomal_uS17_arc/euk"/>
</dbReference>
<evidence type="ECO:0000256" key="6">
    <source>
        <dbReference type="HAMAP-Rule" id="MF_01345"/>
    </source>
</evidence>
<evidence type="ECO:0000313" key="8">
    <source>
        <dbReference type="Proteomes" id="UP000070344"/>
    </source>
</evidence>
<dbReference type="PRINTS" id="PR00973">
    <property type="entry name" value="RIBOSOMALS17"/>
</dbReference>
<dbReference type="GO" id="GO:0019843">
    <property type="term" value="F:rRNA binding"/>
    <property type="evidence" value="ECO:0007669"/>
    <property type="project" value="UniProtKB-UniRule"/>
</dbReference>
<evidence type="ECO:0000256" key="1">
    <source>
        <dbReference type="ARBA" id="ARBA00010254"/>
    </source>
</evidence>
<protein>
    <recommendedName>
        <fullName evidence="6">Small ribosomal subunit protein uS17</fullName>
    </recommendedName>
</protein>
<dbReference type="Proteomes" id="UP000070344">
    <property type="component" value="Unassembled WGS sequence"/>
</dbReference>
<dbReference type="Gene3D" id="2.40.50.1000">
    <property type="match status" value="1"/>
</dbReference>
<evidence type="ECO:0000256" key="3">
    <source>
        <dbReference type="ARBA" id="ARBA00022884"/>
    </source>
</evidence>
<dbReference type="EMBL" id="LHXV01000029">
    <property type="protein sequence ID" value="KXB01045.1"/>
    <property type="molecule type" value="Genomic_DNA"/>
</dbReference>
<dbReference type="NCBIfam" id="NF006345">
    <property type="entry name" value="PRK08572.1"/>
    <property type="match status" value="1"/>
</dbReference>
<comment type="function">
    <text evidence="6">One of the primary rRNA binding proteins, it binds specifically to the 5'-end of 16S ribosomal RNA.</text>
</comment>
<dbReference type="InterPro" id="IPR012340">
    <property type="entry name" value="NA-bd_OB-fold"/>
</dbReference>
<keyword evidence="5 6" id="KW-0687">Ribonucleoprotein</keyword>
<dbReference type="GO" id="GO:0022627">
    <property type="term" value="C:cytosolic small ribosomal subunit"/>
    <property type="evidence" value="ECO:0007669"/>
    <property type="project" value="UniProtKB-UniRule"/>
</dbReference>
<dbReference type="Pfam" id="PF00366">
    <property type="entry name" value="Ribosomal_S17"/>
    <property type="match status" value="1"/>
</dbReference>
<comment type="similarity">
    <text evidence="1 6">Belongs to the universal ribosomal protein uS17 family.</text>
</comment>
<name>A0A133V3N1_9EURY</name>
<sequence>MIDPSVKTPEKECEDTNCPFHGTLSVRGQLLEGNVVSDKLDKTVVVRMEHAKEIPKYERYERRSSKLHAHNPPCIDAREGDKVKIGECRKLSKQKSFVVLEKLEGD</sequence>
<keyword evidence="8" id="KW-1185">Reference proteome</keyword>
<dbReference type="PANTHER" id="PTHR10744:SF9">
    <property type="entry name" value="40S RIBOSOMAL PROTEIN S11-RELATED"/>
    <property type="match status" value="1"/>
</dbReference>